<keyword evidence="4" id="KW-0472">Membrane</keyword>
<dbReference type="SUPFAM" id="SSF56436">
    <property type="entry name" value="C-type lectin-like"/>
    <property type="match status" value="1"/>
</dbReference>
<keyword evidence="4" id="KW-0812">Transmembrane</keyword>
<reference evidence="5 6" key="1">
    <citation type="journal article" date="2020" name="Nat. Commun.">
        <title>Donkey genomes provide new insights into domestication and selection for coat color.</title>
        <authorList>
            <person name="Wang"/>
            <person name="C."/>
            <person name="Li"/>
            <person name="H."/>
            <person name="Guo"/>
            <person name="Y."/>
            <person name="Huang"/>
            <person name="J."/>
            <person name="Sun"/>
            <person name="Y."/>
            <person name="Min"/>
            <person name="J."/>
            <person name="Wang"/>
            <person name="J."/>
            <person name="Fang"/>
            <person name="X."/>
            <person name="Zhao"/>
            <person name="Z."/>
            <person name="Wang"/>
            <person name="S."/>
            <person name="Zhang"/>
            <person name="Y."/>
            <person name="Liu"/>
            <person name="Q."/>
            <person name="Jiang"/>
            <person name="Q."/>
            <person name="Wang"/>
            <person name="X."/>
            <person name="Guo"/>
            <person name="Y."/>
            <person name="Yang"/>
            <person name="C."/>
            <person name="Wang"/>
            <person name="Y."/>
            <person name="Tian"/>
            <person name="F."/>
            <person name="Zhuang"/>
            <person name="G."/>
            <person name="Fan"/>
            <person name="Y."/>
            <person name="Gao"/>
            <person name="Q."/>
            <person name="Li"/>
            <person name="Y."/>
            <person name="Ju"/>
            <person name="Z."/>
            <person name="Li"/>
            <person name="J."/>
            <person name="Li"/>
            <person name="R."/>
            <person name="Hou"/>
            <person name="M."/>
            <person name="Yang"/>
            <person name="G."/>
            <person name="Liu"/>
            <person name="G."/>
            <person name="Liu"/>
            <person name="W."/>
            <person name="Guo"/>
            <person name="J."/>
            <person name="Pan"/>
            <person name="S."/>
            <person name="Fan"/>
            <person name="G."/>
            <person name="Zhang"/>
            <person name="W."/>
            <person name="Zhang"/>
            <person name="R."/>
            <person name="Yu"/>
            <person name="J."/>
            <person name="Zhang"/>
            <person name="X."/>
            <person name="Yin"/>
            <person name="Q."/>
            <person name="Ji"/>
            <person name="C."/>
            <person name="Jin"/>
            <person name="Y."/>
            <person name="Yue"/>
            <person name="G."/>
            <person name="Liu"/>
            <person name="M."/>
            <person name="Xu"/>
            <person name="J."/>
            <person name="Liu"/>
            <person name="S."/>
            <person name="Jordana"/>
            <person name="J."/>
            <person name="Noce"/>
            <person name="A."/>
            <person name="Amills"/>
            <person name="M."/>
            <person name="Wu"/>
            <person name="D.D."/>
            <person name="Li"/>
            <person name="S."/>
            <person name="Zhou"/>
            <person name="X. and Zhong"/>
            <person name="J."/>
        </authorList>
    </citation>
    <scope>NUCLEOTIDE SEQUENCE [LARGE SCALE GENOMIC DNA]</scope>
</reference>
<dbReference type="PANTHER" id="PTHR46746:SF9">
    <property type="entry name" value="CD209 ANTIGEN-LIKE PROTEIN C-LIKE"/>
    <property type="match status" value="1"/>
</dbReference>
<evidence type="ECO:0000256" key="1">
    <source>
        <dbReference type="ARBA" id="ARBA00022734"/>
    </source>
</evidence>
<accession>A0A8C4MCD9</accession>
<evidence type="ECO:0000313" key="5">
    <source>
        <dbReference type="Ensembl" id="ENSEASP00005020992.2"/>
    </source>
</evidence>
<dbReference type="PANTHER" id="PTHR46746">
    <property type="entry name" value="KILLER CELL LECTIN-LIKE RECEPTOR SUBFAMILY F MEMBER 2"/>
    <property type="match status" value="1"/>
</dbReference>
<dbReference type="Proteomes" id="UP000694387">
    <property type="component" value="Chromosome 20"/>
</dbReference>
<keyword evidence="4" id="KW-1133">Transmembrane helix</keyword>
<evidence type="ECO:0000256" key="2">
    <source>
        <dbReference type="ARBA" id="ARBA00023157"/>
    </source>
</evidence>
<dbReference type="GO" id="GO:0030246">
    <property type="term" value="F:carbohydrate binding"/>
    <property type="evidence" value="ECO:0007669"/>
    <property type="project" value="UniProtKB-KW"/>
</dbReference>
<dbReference type="InterPro" id="IPR016186">
    <property type="entry name" value="C-type_lectin-like/link_sf"/>
</dbReference>
<keyword evidence="2" id="KW-1015">Disulfide bond</keyword>
<keyword evidence="3" id="KW-0175">Coiled coil</keyword>
<evidence type="ECO:0000313" key="6">
    <source>
        <dbReference type="Proteomes" id="UP000694387"/>
    </source>
</evidence>
<evidence type="ECO:0000256" key="3">
    <source>
        <dbReference type="SAM" id="Coils"/>
    </source>
</evidence>
<evidence type="ECO:0000256" key="4">
    <source>
        <dbReference type="SAM" id="Phobius"/>
    </source>
</evidence>
<reference evidence="5" key="2">
    <citation type="submission" date="2025-08" db="UniProtKB">
        <authorList>
            <consortium name="Ensembl"/>
        </authorList>
    </citation>
    <scope>IDENTIFICATION</scope>
</reference>
<dbReference type="Gene3D" id="3.10.100.10">
    <property type="entry name" value="Mannose-Binding Protein A, subunit A"/>
    <property type="match status" value="1"/>
</dbReference>
<reference evidence="5" key="3">
    <citation type="submission" date="2025-09" db="UniProtKB">
        <authorList>
            <consortium name="Ensembl"/>
        </authorList>
    </citation>
    <scope>IDENTIFICATION</scope>
</reference>
<evidence type="ECO:0008006" key="7">
    <source>
        <dbReference type="Google" id="ProtNLM"/>
    </source>
</evidence>
<dbReference type="Ensembl" id="ENSEAST00005022780.2">
    <property type="protein sequence ID" value="ENSEASP00005020992.2"/>
    <property type="gene ID" value="ENSEASG00005014369.2"/>
</dbReference>
<feature type="transmembrane region" description="Helical" evidence="4">
    <location>
        <begin position="28"/>
        <end position="50"/>
    </location>
</feature>
<organism evidence="5 6">
    <name type="scientific">Equus asinus</name>
    <name type="common">Donkey</name>
    <name type="synonym">Equus africanus asinus</name>
    <dbReference type="NCBI Taxonomy" id="9793"/>
    <lineage>
        <taxon>Eukaryota</taxon>
        <taxon>Metazoa</taxon>
        <taxon>Chordata</taxon>
        <taxon>Craniata</taxon>
        <taxon>Vertebrata</taxon>
        <taxon>Euteleostomi</taxon>
        <taxon>Mammalia</taxon>
        <taxon>Eutheria</taxon>
        <taxon>Laurasiatheria</taxon>
        <taxon>Perissodactyla</taxon>
        <taxon>Equidae</taxon>
        <taxon>Equus</taxon>
    </lineage>
</organism>
<keyword evidence="6" id="KW-1185">Reference proteome</keyword>
<dbReference type="InterPro" id="IPR016187">
    <property type="entry name" value="CTDL_fold"/>
</dbReference>
<name>A0A8C4MCD9_EQUAS</name>
<protein>
    <recommendedName>
        <fullName evidence="7">C-type lectin domain family 4 member G</fullName>
    </recommendedName>
</protein>
<feature type="coiled-coil region" evidence="3">
    <location>
        <begin position="91"/>
        <end position="125"/>
    </location>
</feature>
<dbReference type="InterPro" id="IPR051379">
    <property type="entry name" value="C-type_Lectin_Receptor_IMM"/>
</dbReference>
<dbReference type="GeneTree" id="ENSGT00940000161836"/>
<proteinExistence type="predicted"/>
<dbReference type="AlphaFoldDB" id="A0A8C4MCD9"/>
<keyword evidence="1" id="KW-0430">Lectin</keyword>
<sequence>MDTATLTKWDSSLEEVPGGSWGRWGWRLLFVAVSLMIAAVLWALILSILLSKASTERRALLGHQDLLKTNASEQNAVLAAFKEVSSCNSCCQGTQAQLQTARTELGEAREKLFQQESALKELSERVTQGLAEAGRDREDIRTELLRGLEAARFGNSSCEQCPASWLPFRGSCYLFSIPPASWVEAQRSCASAGAHLVIVNDLDEQPLEPRGAQ</sequence>